<dbReference type="Proteomes" id="UP000235145">
    <property type="component" value="Unassembled WGS sequence"/>
</dbReference>
<accession>A0A9R1VL46</accession>
<gene>
    <name evidence="3" type="ORF">LSAT_V11C500271410</name>
</gene>
<feature type="transmembrane region" description="Helical" evidence="1">
    <location>
        <begin position="40"/>
        <end position="63"/>
    </location>
</feature>
<feature type="domain" description="Transposase (putative) gypsy type" evidence="2">
    <location>
        <begin position="5"/>
        <end position="64"/>
    </location>
</feature>
<proteinExistence type="predicted"/>
<keyword evidence="1" id="KW-0472">Membrane</keyword>
<keyword evidence="1" id="KW-0812">Transmembrane</keyword>
<keyword evidence="4" id="KW-1185">Reference proteome</keyword>
<name>A0A9R1VL46_LACSA</name>
<comment type="caution">
    <text evidence="3">The sequence shown here is derived from an EMBL/GenBank/DDBJ whole genome shotgun (WGS) entry which is preliminary data.</text>
</comment>
<evidence type="ECO:0000259" key="2">
    <source>
        <dbReference type="Pfam" id="PF04195"/>
    </source>
</evidence>
<sequence length="131" mass="14937">MRRVHFKSGIRFPASDFLEAVLDYYQLHITQISPNGFHKVICFMLLCSALIIPHSITLFRHLYITLFNGDWVSFSLCRGLVELSDGLPTSVKWWKEEFFFVDVSAFLGPMVYGATTNRGSDALPDLSAEEQ</sequence>
<reference evidence="3 4" key="1">
    <citation type="journal article" date="2017" name="Nat. Commun.">
        <title>Genome assembly with in vitro proximity ligation data and whole-genome triplication in lettuce.</title>
        <authorList>
            <person name="Reyes-Chin-Wo S."/>
            <person name="Wang Z."/>
            <person name="Yang X."/>
            <person name="Kozik A."/>
            <person name="Arikit S."/>
            <person name="Song C."/>
            <person name="Xia L."/>
            <person name="Froenicke L."/>
            <person name="Lavelle D.O."/>
            <person name="Truco M.J."/>
            <person name="Xia R."/>
            <person name="Zhu S."/>
            <person name="Xu C."/>
            <person name="Xu H."/>
            <person name="Xu X."/>
            <person name="Cox K."/>
            <person name="Korf I."/>
            <person name="Meyers B.C."/>
            <person name="Michelmore R.W."/>
        </authorList>
    </citation>
    <scope>NUCLEOTIDE SEQUENCE [LARGE SCALE GENOMIC DNA]</scope>
    <source>
        <strain evidence="4">cv. Salinas</strain>
        <tissue evidence="3">Seedlings</tissue>
    </source>
</reference>
<dbReference type="PANTHER" id="PTHR31099:SF42">
    <property type="entry name" value="AMINOTRANSFERASE-LIKE PLANT MOBILE DOMAIN-CONTAINING PROTEIN"/>
    <property type="match status" value="1"/>
</dbReference>
<dbReference type="EMBL" id="NBSK02000005">
    <property type="protein sequence ID" value="KAJ0207284.1"/>
    <property type="molecule type" value="Genomic_DNA"/>
</dbReference>
<dbReference type="AlphaFoldDB" id="A0A9R1VL46"/>
<evidence type="ECO:0000256" key="1">
    <source>
        <dbReference type="SAM" id="Phobius"/>
    </source>
</evidence>
<keyword evidence="1" id="KW-1133">Transmembrane helix</keyword>
<dbReference type="Pfam" id="PF04195">
    <property type="entry name" value="Transposase_28"/>
    <property type="match status" value="1"/>
</dbReference>
<protein>
    <recommendedName>
        <fullName evidence="2">Transposase (putative) gypsy type domain-containing protein</fullName>
    </recommendedName>
</protein>
<dbReference type="PANTHER" id="PTHR31099">
    <property type="entry name" value="OS06G0165300 PROTEIN"/>
    <property type="match status" value="1"/>
</dbReference>
<evidence type="ECO:0000313" key="3">
    <source>
        <dbReference type="EMBL" id="KAJ0207284.1"/>
    </source>
</evidence>
<organism evidence="3 4">
    <name type="scientific">Lactuca sativa</name>
    <name type="common">Garden lettuce</name>
    <dbReference type="NCBI Taxonomy" id="4236"/>
    <lineage>
        <taxon>Eukaryota</taxon>
        <taxon>Viridiplantae</taxon>
        <taxon>Streptophyta</taxon>
        <taxon>Embryophyta</taxon>
        <taxon>Tracheophyta</taxon>
        <taxon>Spermatophyta</taxon>
        <taxon>Magnoliopsida</taxon>
        <taxon>eudicotyledons</taxon>
        <taxon>Gunneridae</taxon>
        <taxon>Pentapetalae</taxon>
        <taxon>asterids</taxon>
        <taxon>campanulids</taxon>
        <taxon>Asterales</taxon>
        <taxon>Asteraceae</taxon>
        <taxon>Cichorioideae</taxon>
        <taxon>Cichorieae</taxon>
        <taxon>Lactucinae</taxon>
        <taxon>Lactuca</taxon>
    </lineage>
</organism>
<evidence type="ECO:0000313" key="4">
    <source>
        <dbReference type="Proteomes" id="UP000235145"/>
    </source>
</evidence>
<dbReference type="InterPro" id="IPR007321">
    <property type="entry name" value="Transposase_28"/>
</dbReference>